<accession>A0A9Q8SH75</accession>
<dbReference type="EMBL" id="CP019474">
    <property type="protein sequence ID" value="UQC77326.1"/>
    <property type="molecule type" value="Genomic_DNA"/>
</dbReference>
<reference evidence="1" key="1">
    <citation type="journal article" date="2021" name="Mol. Plant Microbe Interact.">
        <title>Complete Genome Sequence of the Plant-Pathogenic Fungus Colletotrichum lupini.</title>
        <authorList>
            <person name="Baroncelli R."/>
            <person name="Pensec F."/>
            <person name="Da Lio D."/>
            <person name="Boufleur T."/>
            <person name="Vicente I."/>
            <person name="Sarrocco S."/>
            <person name="Picot A."/>
            <person name="Baraldi E."/>
            <person name="Sukno S."/>
            <person name="Thon M."/>
            <person name="Le Floch G."/>
        </authorList>
    </citation>
    <scope>NUCLEOTIDE SEQUENCE</scope>
    <source>
        <strain evidence="1">IMI 504893</strain>
    </source>
</reference>
<evidence type="ECO:0000313" key="2">
    <source>
        <dbReference type="Proteomes" id="UP000830671"/>
    </source>
</evidence>
<dbReference type="Proteomes" id="UP000830671">
    <property type="component" value="Chromosome 2"/>
</dbReference>
<gene>
    <name evidence="1" type="ORF">CLUP02_02794</name>
</gene>
<dbReference type="KEGG" id="clup:CLUP02_02794"/>
<name>A0A9Q8SH75_9PEZI</name>
<keyword evidence="2" id="KW-1185">Reference proteome</keyword>
<sequence length="356" mass="40482">MLSFRRCSPLCDVESSYAWYTGLGGRVEALNKRAGKLFWWITKMYDADNPTGGNASSTFGVVVQAVSVICSESEFARMEMQNRNAQLERGRQCQLGKSARRNFTRYLTISFDMGMPHPKEIQVCFSINTTAGVAHFRQFNQLVSSGDYDDHSPPFPSPETGRNGTCLYWVFLLVIRLWNWRDQRLEKEDWCCPFHIKTLHRHIASICRINKFSLVTEAWPRVIGLQEYHEPKLASTICKRLLSTFSLPRARDCLPFAGTLVAHEHKGNGLVEHANAGKASPTENLEERFSWKHTSLVPTTSPVYCSSTYVPDGGRPRRQDKNVTARSNVSYQDHPYCEQLLLEHMAVKSLEGVVPE</sequence>
<dbReference type="GeneID" id="73336832"/>
<organism evidence="1 2">
    <name type="scientific">Colletotrichum lupini</name>
    <dbReference type="NCBI Taxonomy" id="145971"/>
    <lineage>
        <taxon>Eukaryota</taxon>
        <taxon>Fungi</taxon>
        <taxon>Dikarya</taxon>
        <taxon>Ascomycota</taxon>
        <taxon>Pezizomycotina</taxon>
        <taxon>Sordariomycetes</taxon>
        <taxon>Hypocreomycetidae</taxon>
        <taxon>Glomerellales</taxon>
        <taxon>Glomerellaceae</taxon>
        <taxon>Colletotrichum</taxon>
        <taxon>Colletotrichum acutatum species complex</taxon>
    </lineage>
</organism>
<dbReference type="AlphaFoldDB" id="A0A9Q8SH75"/>
<protein>
    <submittedName>
        <fullName evidence="1">Uncharacterized protein</fullName>
    </submittedName>
</protein>
<dbReference type="RefSeq" id="XP_049138965.1">
    <property type="nucleotide sequence ID" value="XM_049281822.1"/>
</dbReference>
<proteinExistence type="predicted"/>
<evidence type="ECO:0000313" key="1">
    <source>
        <dbReference type="EMBL" id="UQC77326.1"/>
    </source>
</evidence>